<feature type="domain" description="C2H2-type" evidence="12">
    <location>
        <begin position="181"/>
        <end position="208"/>
    </location>
</feature>
<proteinExistence type="inferred from homology"/>
<dbReference type="GO" id="GO:0005634">
    <property type="term" value="C:nucleus"/>
    <property type="evidence" value="ECO:0007669"/>
    <property type="project" value="UniProtKB-SubCell"/>
</dbReference>
<dbReference type="GO" id="GO:0042800">
    <property type="term" value="F:histone H3K4 methyltransferase activity"/>
    <property type="evidence" value="ECO:0007669"/>
    <property type="project" value="TreeGrafter"/>
</dbReference>
<feature type="domain" description="C2H2-type" evidence="12">
    <location>
        <begin position="293"/>
        <end position="320"/>
    </location>
</feature>
<name>A0A151M451_ALLMI</name>
<dbReference type="InterPro" id="IPR036236">
    <property type="entry name" value="Znf_C2H2_sf"/>
</dbReference>
<dbReference type="GO" id="GO:0010844">
    <property type="term" value="F:recombination hotspot binding"/>
    <property type="evidence" value="ECO:0007669"/>
    <property type="project" value="TreeGrafter"/>
</dbReference>
<feature type="region of interest" description="Disordered" evidence="11">
    <location>
        <begin position="66"/>
        <end position="120"/>
    </location>
</feature>
<dbReference type="FunFam" id="3.30.160.60:FF:000098">
    <property type="entry name" value="Zinc finger protein 614"/>
    <property type="match status" value="1"/>
</dbReference>
<dbReference type="PROSITE" id="PS00028">
    <property type="entry name" value="ZINC_FINGER_C2H2_1"/>
    <property type="match status" value="7"/>
</dbReference>
<dbReference type="FunFam" id="3.30.160.60:FF:000933">
    <property type="entry name" value="zinc finger protein 771"/>
    <property type="match status" value="1"/>
</dbReference>
<dbReference type="FunFam" id="3.30.160.60:FF:000516">
    <property type="entry name" value="zinc finger protein 771"/>
    <property type="match status" value="1"/>
</dbReference>
<comment type="caution">
    <text evidence="13">The sequence shown here is derived from an EMBL/GenBank/DDBJ whole genome shotgun (WGS) entry which is preliminary data.</text>
</comment>
<evidence type="ECO:0000256" key="10">
    <source>
        <dbReference type="PROSITE-ProRule" id="PRU00042"/>
    </source>
</evidence>
<keyword evidence="5 10" id="KW-0863">Zinc-finger</keyword>
<dbReference type="InterPro" id="IPR013087">
    <property type="entry name" value="Znf_C2H2_type"/>
</dbReference>
<dbReference type="AlphaFoldDB" id="A0A151M451"/>
<gene>
    <name evidence="13" type="ORF">Y1Q_0004777</name>
</gene>
<feature type="domain" description="C2H2-type" evidence="12">
    <location>
        <begin position="125"/>
        <end position="152"/>
    </location>
</feature>
<evidence type="ECO:0000256" key="7">
    <source>
        <dbReference type="ARBA" id="ARBA00023015"/>
    </source>
</evidence>
<reference evidence="13 14" key="1">
    <citation type="journal article" date="2012" name="Genome Biol.">
        <title>Sequencing three crocodilian genomes to illuminate the evolution of archosaurs and amniotes.</title>
        <authorList>
            <person name="St John J.A."/>
            <person name="Braun E.L."/>
            <person name="Isberg S.R."/>
            <person name="Miles L.G."/>
            <person name="Chong A.Y."/>
            <person name="Gongora J."/>
            <person name="Dalzell P."/>
            <person name="Moran C."/>
            <person name="Bed'hom B."/>
            <person name="Abzhanov A."/>
            <person name="Burgess S.C."/>
            <person name="Cooksey A.M."/>
            <person name="Castoe T.A."/>
            <person name="Crawford N.G."/>
            <person name="Densmore L.D."/>
            <person name="Drew J.C."/>
            <person name="Edwards S.V."/>
            <person name="Faircloth B.C."/>
            <person name="Fujita M.K."/>
            <person name="Greenwold M.J."/>
            <person name="Hoffmann F.G."/>
            <person name="Howard J.M."/>
            <person name="Iguchi T."/>
            <person name="Janes D.E."/>
            <person name="Khan S.Y."/>
            <person name="Kohno S."/>
            <person name="de Koning A.J."/>
            <person name="Lance S.L."/>
            <person name="McCarthy F.M."/>
            <person name="McCormack J.E."/>
            <person name="Merchant M.E."/>
            <person name="Peterson D.G."/>
            <person name="Pollock D.D."/>
            <person name="Pourmand N."/>
            <person name="Raney B.J."/>
            <person name="Roessler K.A."/>
            <person name="Sanford J.R."/>
            <person name="Sawyer R.H."/>
            <person name="Schmidt C.J."/>
            <person name="Triplett E.W."/>
            <person name="Tuberville T.D."/>
            <person name="Venegas-Anaya M."/>
            <person name="Howard J.T."/>
            <person name="Jarvis E.D."/>
            <person name="Guillette L.J.Jr."/>
            <person name="Glenn T.C."/>
            <person name="Green R.E."/>
            <person name="Ray D.A."/>
        </authorList>
    </citation>
    <scope>NUCLEOTIDE SEQUENCE [LARGE SCALE GENOMIC DNA]</scope>
    <source>
        <strain evidence="13">KSC_2009_1</strain>
    </source>
</reference>
<dbReference type="GO" id="GO:0010845">
    <property type="term" value="P:positive regulation of reciprocal meiotic recombination"/>
    <property type="evidence" value="ECO:0007669"/>
    <property type="project" value="TreeGrafter"/>
</dbReference>
<dbReference type="FunFam" id="3.30.160.60:FF:000180">
    <property type="entry name" value="Zinc finger protein 689"/>
    <property type="match status" value="1"/>
</dbReference>
<evidence type="ECO:0000313" key="13">
    <source>
        <dbReference type="EMBL" id="KYO19287.1"/>
    </source>
</evidence>
<feature type="domain" description="C2H2-type" evidence="12">
    <location>
        <begin position="265"/>
        <end position="292"/>
    </location>
</feature>
<evidence type="ECO:0000313" key="14">
    <source>
        <dbReference type="Proteomes" id="UP000050525"/>
    </source>
</evidence>
<keyword evidence="7" id="KW-0805">Transcription regulation</keyword>
<evidence type="ECO:0000256" key="6">
    <source>
        <dbReference type="ARBA" id="ARBA00022833"/>
    </source>
</evidence>
<comment type="similarity">
    <text evidence="2">Belongs to the krueppel C2H2-type zinc-finger protein family.</text>
</comment>
<evidence type="ECO:0000256" key="9">
    <source>
        <dbReference type="ARBA" id="ARBA00023242"/>
    </source>
</evidence>
<dbReference type="EMBL" id="AKHW03006634">
    <property type="protein sequence ID" value="KYO19287.1"/>
    <property type="molecule type" value="Genomic_DNA"/>
</dbReference>
<evidence type="ECO:0000259" key="12">
    <source>
        <dbReference type="PROSITE" id="PS50157"/>
    </source>
</evidence>
<dbReference type="Proteomes" id="UP000050525">
    <property type="component" value="Unassembled WGS sequence"/>
</dbReference>
<dbReference type="GO" id="GO:0008270">
    <property type="term" value="F:zinc ion binding"/>
    <property type="evidence" value="ECO:0007669"/>
    <property type="project" value="UniProtKB-KW"/>
</dbReference>
<evidence type="ECO:0000256" key="4">
    <source>
        <dbReference type="ARBA" id="ARBA00022737"/>
    </source>
</evidence>
<feature type="domain" description="C2H2-type" evidence="12">
    <location>
        <begin position="153"/>
        <end position="180"/>
    </location>
</feature>
<sequence>MKMNPSQTLSPCPAMLTETGIHQAHDAMQCWGLSGKMGSVLCSIMSWRHLMWLAPHGMDVQAGRGELVDRGGTHSSVANVGSQGTGLEESQSPSGDGAASTEEDLDEKEDAQAAAVTTVDPERPYRCRDCGKAFGQSAHLLRHQTVHTGARPYRCGDCGRGFGQRSDLTTHRRQHTGEEPYACGDCGRRFAQSSNLLRHQRTHTAEAPFACSCCPRRFRRRAHLLAHGRTHTGERPYCCGDCGRAFRHASHLHRHRRGHTGERPHHCPDCGRSFGVRSTLVTHRRVHTAERPYACEDCGRRFAQSASLHRHRRTHTCARPGRHGPHLLLEGGDCTFNQSSDLLQHQCPTQAPAGGDMS</sequence>
<comment type="subcellular location">
    <subcellularLocation>
        <location evidence="1">Nucleus</location>
    </subcellularLocation>
</comment>
<dbReference type="PANTHER" id="PTHR16515">
    <property type="entry name" value="PR DOMAIN ZINC FINGER PROTEIN"/>
    <property type="match status" value="1"/>
</dbReference>
<dbReference type="InterPro" id="IPR050331">
    <property type="entry name" value="Zinc_finger"/>
</dbReference>
<dbReference type="Pfam" id="PF00096">
    <property type="entry name" value="zf-C2H2"/>
    <property type="match status" value="6"/>
</dbReference>
<dbReference type="Gene3D" id="3.30.160.60">
    <property type="entry name" value="Classic Zinc Finger"/>
    <property type="match status" value="7"/>
</dbReference>
<evidence type="ECO:0000256" key="1">
    <source>
        <dbReference type="ARBA" id="ARBA00004123"/>
    </source>
</evidence>
<evidence type="ECO:0000256" key="8">
    <source>
        <dbReference type="ARBA" id="ARBA00023163"/>
    </source>
</evidence>
<feature type="domain" description="C2H2-type" evidence="12">
    <location>
        <begin position="209"/>
        <end position="236"/>
    </location>
</feature>
<dbReference type="GO" id="GO:0010468">
    <property type="term" value="P:regulation of gene expression"/>
    <property type="evidence" value="ECO:0007669"/>
    <property type="project" value="TreeGrafter"/>
</dbReference>
<keyword evidence="14" id="KW-1185">Reference proteome</keyword>
<feature type="domain" description="C2H2-type" evidence="12">
    <location>
        <begin position="237"/>
        <end position="264"/>
    </location>
</feature>
<evidence type="ECO:0000256" key="2">
    <source>
        <dbReference type="ARBA" id="ARBA00006991"/>
    </source>
</evidence>
<keyword evidence="9" id="KW-0539">Nucleus</keyword>
<dbReference type="SMART" id="SM00355">
    <property type="entry name" value="ZnF_C2H2"/>
    <property type="match status" value="7"/>
</dbReference>
<dbReference type="FunFam" id="3.30.160.60:FF:000710">
    <property type="entry name" value="Zinc finger protein 768"/>
    <property type="match status" value="1"/>
</dbReference>
<organism evidence="13 14">
    <name type="scientific">Alligator mississippiensis</name>
    <name type="common">American alligator</name>
    <dbReference type="NCBI Taxonomy" id="8496"/>
    <lineage>
        <taxon>Eukaryota</taxon>
        <taxon>Metazoa</taxon>
        <taxon>Chordata</taxon>
        <taxon>Craniata</taxon>
        <taxon>Vertebrata</taxon>
        <taxon>Euteleostomi</taxon>
        <taxon>Archelosauria</taxon>
        <taxon>Archosauria</taxon>
        <taxon>Crocodylia</taxon>
        <taxon>Alligatoridae</taxon>
        <taxon>Alligatorinae</taxon>
        <taxon>Alligator</taxon>
    </lineage>
</organism>
<accession>A0A151M451</accession>
<dbReference type="GO" id="GO:0046975">
    <property type="term" value="F:histone H3K36 methyltransferase activity"/>
    <property type="evidence" value="ECO:0007669"/>
    <property type="project" value="TreeGrafter"/>
</dbReference>
<keyword evidence="6" id="KW-0862">Zinc</keyword>
<keyword evidence="4" id="KW-0677">Repeat</keyword>
<evidence type="ECO:0000256" key="11">
    <source>
        <dbReference type="SAM" id="MobiDB-lite"/>
    </source>
</evidence>
<dbReference type="FunFam" id="3.30.160.60:FF:000446">
    <property type="entry name" value="Zinc finger protein"/>
    <property type="match status" value="1"/>
</dbReference>
<keyword evidence="3" id="KW-0479">Metal-binding</keyword>
<evidence type="ECO:0000256" key="5">
    <source>
        <dbReference type="ARBA" id="ARBA00022771"/>
    </source>
</evidence>
<feature type="compositionally biased region" description="Polar residues" evidence="11">
    <location>
        <begin position="73"/>
        <end position="82"/>
    </location>
</feature>
<keyword evidence="8" id="KW-0804">Transcription</keyword>
<dbReference type="SUPFAM" id="SSF57667">
    <property type="entry name" value="beta-beta-alpha zinc fingers"/>
    <property type="match status" value="4"/>
</dbReference>
<evidence type="ECO:0000256" key="3">
    <source>
        <dbReference type="ARBA" id="ARBA00022723"/>
    </source>
</evidence>
<protein>
    <recommendedName>
        <fullName evidence="12">C2H2-type domain-containing protein</fullName>
    </recommendedName>
</protein>
<dbReference type="FunFam" id="3.30.160.60:FF:002343">
    <property type="entry name" value="Zinc finger protein 33A"/>
    <property type="match status" value="1"/>
</dbReference>
<dbReference type="PANTHER" id="PTHR16515:SF10">
    <property type="entry name" value="HISTONE-LYSINE N-METHYLTRANSFERASE PRDM9-RELATED"/>
    <property type="match status" value="1"/>
</dbReference>
<dbReference type="PROSITE" id="PS50157">
    <property type="entry name" value="ZINC_FINGER_C2H2_2"/>
    <property type="match status" value="7"/>
</dbReference>